<proteinExistence type="predicted"/>
<keyword evidence="1" id="KW-0812">Transmembrane</keyword>
<protein>
    <submittedName>
        <fullName evidence="3">Phosphatase PAP2 family protein</fullName>
    </submittedName>
</protein>
<name>A0ABR7NJ04_9FIRM</name>
<dbReference type="Gene3D" id="1.20.144.10">
    <property type="entry name" value="Phosphatidic acid phosphatase type 2/haloperoxidase"/>
    <property type="match status" value="1"/>
</dbReference>
<feature type="domain" description="Phosphatidic acid phosphatase type 2/haloperoxidase" evidence="2">
    <location>
        <begin position="132"/>
        <end position="207"/>
    </location>
</feature>
<organism evidence="3 4">
    <name type="scientific">Yanshouia hominis</name>
    <dbReference type="NCBI Taxonomy" id="2763673"/>
    <lineage>
        <taxon>Bacteria</taxon>
        <taxon>Bacillati</taxon>
        <taxon>Bacillota</taxon>
        <taxon>Clostridia</taxon>
        <taxon>Eubacteriales</taxon>
        <taxon>Oscillospiraceae</taxon>
        <taxon>Yanshouia</taxon>
    </lineage>
</organism>
<dbReference type="SUPFAM" id="SSF48317">
    <property type="entry name" value="Acid phosphatase/Vanadium-dependent haloperoxidase"/>
    <property type="match status" value="1"/>
</dbReference>
<sequence>MVQAKNWLRQHNEAGFLLYWIFYLAAFSVLEVLVLPQHPLICALDESIPFCVWFAVPYFSWFPALALSQGYYLFRDRAGFQNLCFLMFSGMTVALAVYVIYPISIDVRVPLEGGGVLHRLVGLLQGFDSPRNVCPSIHVSSSLAIAAAVQLDPRLAGRRGIKAAVWLWMLLICASTVFIKQHSIVDVFWGAVVTAALTWVTYRCDWRGVLEKTPARRWL</sequence>
<keyword evidence="4" id="KW-1185">Reference proteome</keyword>
<evidence type="ECO:0000313" key="3">
    <source>
        <dbReference type="EMBL" id="MBC8576381.1"/>
    </source>
</evidence>
<evidence type="ECO:0000256" key="1">
    <source>
        <dbReference type="SAM" id="Phobius"/>
    </source>
</evidence>
<dbReference type="Proteomes" id="UP000658131">
    <property type="component" value="Unassembled WGS sequence"/>
</dbReference>
<gene>
    <name evidence="3" type="ORF">H8717_08185</name>
</gene>
<dbReference type="InterPro" id="IPR036938">
    <property type="entry name" value="PAP2/HPO_sf"/>
</dbReference>
<dbReference type="InterPro" id="IPR000326">
    <property type="entry name" value="PAP2/HPO"/>
</dbReference>
<accession>A0ABR7NJ04</accession>
<feature type="transmembrane region" description="Helical" evidence="1">
    <location>
        <begin position="16"/>
        <end position="35"/>
    </location>
</feature>
<dbReference type="RefSeq" id="WP_262399908.1">
    <property type="nucleotide sequence ID" value="NZ_JACRTB010000010.1"/>
</dbReference>
<keyword evidence="1" id="KW-1133">Transmembrane helix</keyword>
<feature type="transmembrane region" description="Helical" evidence="1">
    <location>
        <begin position="80"/>
        <end position="101"/>
    </location>
</feature>
<dbReference type="EMBL" id="JACRTB010000010">
    <property type="protein sequence ID" value="MBC8576381.1"/>
    <property type="molecule type" value="Genomic_DNA"/>
</dbReference>
<reference evidence="3 4" key="1">
    <citation type="submission" date="2020-08" db="EMBL/GenBank/DDBJ databases">
        <title>Genome public.</title>
        <authorList>
            <person name="Liu C."/>
            <person name="Sun Q."/>
        </authorList>
    </citation>
    <scope>NUCLEOTIDE SEQUENCE [LARGE SCALE GENOMIC DNA]</scope>
    <source>
        <strain evidence="3 4">BX1</strain>
    </source>
</reference>
<evidence type="ECO:0000259" key="2">
    <source>
        <dbReference type="Pfam" id="PF01569"/>
    </source>
</evidence>
<feature type="transmembrane region" description="Helical" evidence="1">
    <location>
        <begin position="47"/>
        <end position="74"/>
    </location>
</feature>
<keyword evidence="1" id="KW-0472">Membrane</keyword>
<evidence type="ECO:0000313" key="4">
    <source>
        <dbReference type="Proteomes" id="UP000658131"/>
    </source>
</evidence>
<dbReference type="Pfam" id="PF01569">
    <property type="entry name" value="PAP2"/>
    <property type="match status" value="1"/>
</dbReference>
<comment type="caution">
    <text evidence="3">The sequence shown here is derived from an EMBL/GenBank/DDBJ whole genome shotgun (WGS) entry which is preliminary data.</text>
</comment>